<accession>A0A6C0K389</accession>
<evidence type="ECO:0000313" key="2">
    <source>
        <dbReference type="EMBL" id="QHU12189.1"/>
    </source>
</evidence>
<organism evidence="2">
    <name type="scientific">viral metagenome</name>
    <dbReference type="NCBI Taxonomy" id="1070528"/>
    <lineage>
        <taxon>unclassified sequences</taxon>
        <taxon>metagenomes</taxon>
        <taxon>organismal metagenomes</taxon>
    </lineage>
</organism>
<sequence length="47" mass="5316">MSSLLFFRKKERKKRWGGFQEYKSAKNGGGGFQEYKSAKNGGGISRI</sequence>
<dbReference type="AlphaFoldDB" id="A0A6C0K389"/>
<reference evidence="2" key="1">
    <citation type="journal article" date="2020" name="Nature">
        <title>Giant virus diversity and host interactions through global metagenomics.</title>
        <authorList>
            <person name="Schulz F."/>
            <person name="Roux S."/>
            <person name="Paez-Espino D."/>
            <person name="Jungbluth S."/>
            <person name="Walsh D.A."/>
            <person name="Denef V.J."/>
            <person name="McMahon K.D."/>
            <person name="Konstantinidis K.T."/>
            <person name="Eloe-Fadrosh E.A."/>
            <person name="Kyrpides N.C."/>
            <person name="Woyke T."/>
        </authorList>
    </citation>
    <scope>NUCLEOTIDE SEQUENCE</scope>
    <source>
        <strain evidence="2">GVMAG-S-1101171-110</strain>
    </source>
</reference>
<evidence type="ECO:0000256" key="1">
    <source>
        <dbReference type="SAM" id="MobiDB-lite"/>
    </source>
</evidence>
<proteinExistence type="predicted"/>
<name>A0A6C0K389_9ZZZZ</name>
<protein>
    <submittedName>
        <fullName evidence="2">Uncharacterized protein</fullName>
    </submittedName>
</protein>
<feature type="region of interest" description="Disordered" evidence="1">
    <location>
        <begin position="25"/>
        <end position="47"/>
    </location>
</feature>
<dbReference type="EMBL" id="MN740798">
    <property type="protein sequence ID" value="QHU12189.1"/>
    <property type="molecule type" value="Genomic_DNA"/>
</dbReference>